<dbReference type="EC" id="3.4.21.83" evidence="7"/>
<comment type="similarity">
    <text evidence="1">Belongs to the peptidase S9A family.</text>
</comment>
<dbReference type="Pfam" id="PF00326">
    <property type="entry name" value="Peptidase_S9"/>
    <property type="match status" value="1"/>
</dbReference>
<protein>
    <submittedName>
        <fullName evidence="7">Oligopeptidase B</fullName>
        <ecNumber evidence="7">3.4.21.83</ecNumber>
    </submittedName>
</protein>
<keyword evidence="2" id="KW-0645">Protease</keyword>
<keyword evidence="4" id="KW-0720">Serine protease</keyword>
<dbReference type="AlphaFoldDB" id="A0A7X5TSG7"/>
<sequence length="719" mass="79288">MSISKIPQAEQRPVERTFHGDTVIDNYEWLREKESPDVVSYLEAENVYANIETDHLAALRSTLFDEIKARTVETDLSVPTRLGDWWYYSRTQEGQQYAMHCRAPIASADDWTPPAVDPAVAADGEQVLLDGNVEAEGHDFFSIGSFDVSTDGNFLLYSTDTVGDERYTIQVRDLRTSVNLPDRVEGTAPGAMFAPDAASLFYSTFDDSWRPDTIWRHTIGDSGDTDLTVFHEPDERFWLGIGRTRSKRYLVIELGSKVTTEIHLLDTLIPDAEFTVVWPRVEGVEYDVDHAVINGEDRLLILHNVDAIGSELVMVDPLSPGTGPEGAEVLIAHDEAIRLEDVSAFEQYLTLDFRRDGLSQVGVLPLSSLTGPFTAHSTELAFDEPLYTAATGGNPEWSQPTVRLGYGSLVTPSTVLAYTVATGERSILKQQQVLGGFDPARYVQRREWAAAPDGTRVPISLVYALSEAELTGDRAGAKHAAPEPRPLHLYGYGSYEASIDPSFSIARLSMLDRGVVFAIAHVRGGGEMGRHWYDDGKMLHKKNTFTDFVACAEHLIGSGYTTADKLVAEGGSAGGLLMGAVANLAPEKFAGILASVPFVDPLTSILDPSLPLTVIEWDEWGDPLHNADVYEYMKSYSPYENVRDDVQYPRILAMTSLNDTRVLYVEPAKWVARLREVGAPALLKTEMSAGHGGVSGRYNAWNERAYELAWLLDVLGLAD</sequence>
<keyword evidence="3 7" id="KW-0378">Hydrolase</keyword>
<dbReference type="SUPFAM" id="SSF50993">
    <property type="entry name" value="Peptidase/esterase 'gauge' domain"/>
    <property type="match status" value="1"/>
</dbReference>
<organism evidence="7 8">
    <name type="scientific">Lysinibacter cavernae</name>
    <dbReference type="NCBI Taxonomy" id="1640652"/>
    <lineage>
        <taxon>Bacteria</taxon>
        <taxon>Bacillati</taxon>
        <taxon>Actinomycetota</taxon>
        <taxon>Actinomycetes</taxon>
        <taxon>Micrococcales</taxon>
        <taxon>Microbacteriaceae</taxon>
        <taxon>Lysinibacter</taxon>
    </lineage>
</organism>
<dbReference type="InterPro" id="IPR051543">
    <property type="entry name" value="Serine_Peptidase_S9A"/>
</dbReference>
<evidence type="ECO:0000313" key="7">
    <source>
        <dbReference type="EMBL" id="NIH53496.1"/>
    </source>
</evidence>
<dbReference type="InterPro" id="IPR002470">
    <property type="entry name" value="Peptidase_S9A"/>
</dbReference>
<dbReference type="SUPFAM" id="SSF53474">
    <property type="entry name" value="alpha/beta-Hydrolases"/>
    <property type="match status" value="1"/>
</dbReference>
<dbReference type="GO" id="GO:0004252">
    <property type="term" value="F:serine-type endopeptidase activity"/>
    <property type="evidence" value="ECO:0007669"/>
    <property type="project" value="UniProtKB-EC"/>
</dbReference>
<evidence type="ECO:0000256" key="2">
    <source>
        <dbReference type="ARBA" id="ARBA00022670"/>
    </source>
</evidence>
<dbReference type="PRINTS" id="PR00862">
    <property type="entry name" value="PROLIGOPTASE"/>
</dbReference>
<name>A0A7X5TSG7_9MICO</name>
<accession>A0A7X5TSG7</accession>
<dbReference type="InterPro" id="IPR001375">
    <property type="entry name" value="Peptidase_S9_cat"/>
</dbReference>
<feature type="domain" description="Peptidase S9A N-terminal" evidence="6">
    <location>
        <begin position="10"/>
        <end position="431"/>
    </location>
</feature>
<dbReference type="PANTHER" id="PTHR11757">
    <property type="entry name" value="PROTEASE FAMILY S9A OLIGOPEPTIDASE"/>
    <property type="match status" value="1"/>
</dbReference>
<proteinExistence type="inferred from homology"/>
<dbReference type="InterPro" id="IPR029058">
    <property type="entry name" value="AB_hydrolase_fold"/>
</dbReference>
<evidence type="ECO:0000256" key="4">
    <source>
        <dbReference type="ARBA" id="ARBA00022825"/>
    </source>
</evidence>
<dbReference type="Proteomes" id="UP000541033">
    <property type="component" value="Unassembled WGS sequence"/>
</dbReference>
<dbReference type="Pfam" id="PF02897">
    <property type="entry name" value="Peptidase_S9_N"/>
    <property type="match status" value="1"/>
</dbReference>
<feature type="domain" description="Peptidase S9 prolyl oligopeptidase catalytic" evidence="5">
    <location>
        <begin position="501"/>
        <end position="716"/>
    </location>
</feature>
<evidence type="ECO:0000313" key="8">
    <source>
        <dbReference type="Proteomes" id="UP000541033"/>
    </source>
</evidence>
<keyword evidence="8" id="KW-1185">Reference proteome</keyword>
<dbReference type="InterPro" id="IPR023302">
    <property type="entry name" value="Pept_S9A_N"/>
</dbReference>
<evidence type="ECO:0000259" key="5">
    <source>
        <dbReference type="Pfam" id="PF00326"/>
    </source>
</evidence>
<dbReference type="Gene3D" id="3.40.50.1820">
    <property type="entry name" value="alpha/beta hydrolase"/>
    <property type="match status" value="1"/>
</dbReference>
<dbReference type="RefSeq" id="WP_341777880.1">
    <property type="nucleotide sequence ID" value="NZ_JAAMOX010000001.1"/>
</dbReference>
<dbReference type="PANTHER" id="PTHR11757:SF19">
    <property type="entry name" value="PROLYL ENDOPEPTIDASE-LIKE"/>
    <property type="match status" value="1"/>
</dbReference>
<comment type="caution">
    <text evidence="7">The sequence shown here is derived from an EMBL/GenBank/DDBJ whole genome shotgun (WGS) entry which is preliminary data.</text>
</comment>
<reference evidence="7 8" key="1">
    <citation type="submission" date="2020-02" db="EMBL/GenBank/DDBJ databases">
        <title>Sequencing the genomes of 1000 actinobacteria strains.</title>
        <authorList>
            <person name="Klenk H.-P."/>
        </authorList>
    </citation>
    <scope>NUCLEOTIDE SEQUENCE [LARGE SCALE GENOMIC DNA]</scope>
    <source>
        <strain evidence="7 8">DSM 27960</strain>
    </source>
</reference>
<dbReference type="GO" id="GO:0006508">
    <property type="term" value="P:proteolysis"/>
    <property type="evidence" value="ECO:0007669"/>
    <property type="project" value="UniProtKB-KW"/>
</dbReference>
<gene>
    <name evidence="7" type="ORF">FHX76_001364</name>
</gene>
<evidence type="ECO:0000256" key="3">
    <source>
        <dbReference type="ARBA" id="ARBA00022801"/>
    </source>
</evidence>
<evidence type="ECO:0000259" key="6">
    <source>
        <dbReference type="Pfam" id="PF02897"/>
    </source>
</evidence>
<dbReference type="EMBL" id="JAAMOX010000001">
    <property type="protein sequence ID" value="NIH53496.1"/>
    <property type="molecule type" value="Genomic_DNA"/>
</dbReference>
<dbReference type="Gene3D" id="2.130.10.120">
    <property type="entry name" value="Prolyl oligopeptidase, N-terminal domain"/>
    <property type="match status" value="1"/>
</dbReference>
<evidence type="ECO:0000256" key="1">
    <source>
        <dbReference type="ARBA" id="ARBA00005228"/>
    </source>
</evidence>